<dbReference type="GeneID" id="93671211"/>
<organism evidence="1 2">
    <name type="scientific">Providencia rettgeri</name>
    <dbReference type="NCBI Taxonomy" id="587"/>
    <lineage>
        <taxon>Bacteria</taxon>
        <taxon>Pseudomonadati</taxon>
        <taxon>Pseudomonadota</taxon>
        <taxon>Gammaproteobacteria</taxon>
        <taxon>Enterobacterales</taxon>
        <taxon>Morganellaceae</taxon>
        <taxon>Providencia</taxon>
    </lineage>
</organism>
<protein>
    <submittedName>
        <fullName evidence="1">Uncharacterized protein</fullName>
    </submittedName>
</protein>
<dbReference type="RefSeq" id="WP_115166303.1">
    <property type="nucleotide sequence ID" value="NZ_CP077317.1"/>
</dbReference>
<sequence>MNIDRLKYFIEINNNNSIINNKKSFSYNIKEKPINTNCVSLLKMKFEKIDTNTKNLKNTHTNKAQNLIKKESLEYDISAFKNDLMKKNLYFIYSSPNSKKIELIHNHNENKINSENAIFINMFDLLKNEPDGSIYKINNYIIKITNKNKKLTINDNRFTHNITLKNGKDILIERYNKKSKFSF</sequence>
<dbReference type="Proteomes" id="UP000254208">
    <property type="component" value="Unassembled WGS sequence"/>
</dbReference>
<evidence type="ECO:0000313" key="1">
    <source>
        <dbReference type="EMBL" id="SUC29139.1"/>
    </source>
</evidence>
<evidence type="ECO:0000313" key="2">
    <source>
        <dbReference type="Proteomes" id="UP000254208"/>
    </source>
</evidence>
<proteinExistence type="predicted"/>
<dbReference type="AlphaFoldDB" id="A0A379FKC7"/>
<gene>
    <name evidence="1" type="ORF">NCTC11801_00026</name>
</gene>
<accession>A0A379FKC7</accession>
<name>A0A379FKC7_PRORE</name>
<dbReference type="EMBL" id="UGTZ01000001">
    <property type="protein sequence ID" value="SUC29139.1"/>
    <property type="molecule type" value="Genomic_DNA"/>
</dbReference>
<reference evidence="1 2" key="1">
    <citation type="submission" date="2018-06" db="EMBL/GenBank/DDBJ databases">
        <authorList>
            <consortium name="Pathogen Informatics"/>
            <person name="Doyle S."/>
        </authorList>
    </citation>
    <scope>NUCLEOTIDE SEQUENCE [LARGE SCALE GENOMIC DNA]</scope>
    <source>
        <strain evidence="1 2">NCTC11801</strain>
    </source>
</reference>